<comment type="similarity">
    <text evidence="2 9">Belongs to the membrane fusion protein (MFP) (TC 8.A.1) family.</text>
</comment>
<organism evidence="12 13">
    <name type="scientific">Rhodoferax koreensis</name>
    <dbReference type="NCBI Taxonomy" id="1842727"/>
    <lineage>
        <taxon>Bacteria</taxon>
        <taxon>Pseudomonadati</taxon>
        <taxon>Pseudomonadota</taxon>
        <taxon>Betaproteobacteria</taxon>
        <taxon>Burkholderiales</taxon>
        <taxon>Comamonadaceae</taxon>
        <taxon>Rhodoferax</taxon>
    </lineage>
</organism>
<keyword evidence="5 9" id="KW-0997">Cell inner membrane</keyword>
<dbReference type="InterPro" id="IPR050739">
    <property type="entry name" value="MFP"/>
</dbReference>
<evidence type="ECO:0000259" key="11">
    <source>
        <dbReference type="Pfam" id="PF26002"/>
    </source>
</evidence>
<dbReference type="InterPro" id="IPR010129">
    <property type="entry name" value="T1SS_HlyD"/>
</dbReference>
<dbReference type="AlphaFoldDB" id="A0A1P8JU86"/>
<evidence type="ECO:0000256" key="1">
    <source>
        <dbReference type="ARBA" id="ARBA00004377"/>
    </source>
</evidence>
<gene>
    <name evidence="12" type="ORF">RD110_09070</name>
</gene>
<keyword evidence="10" id="KW-0175">Coiled coil</keyword>
<feature type="domain" description="AprE-like beta-barrel" evidence="11">
    <location>
        <begin position="346"/>
        <end position="439"/>
    </location>
</feature>
<evidence type="ECO:0000256" key="2">
    <source>
        <dbReference type="ARBA" id="ARBA00009477"/>
    </source>
</evidence>
<keyword evidence="13" id="KW-1185">Reference proteome</keyword>
<dbReference type="PANTHER" id="PTHR30386">
    <property type="entry name" value="MEMBRANE FUSION SUBUNIT OF EMRAB-TOLC MULTIDRUG EFFLUX PUMP"/>
    <property type="match status" value="1"/>
</dbReference>
<evidence type="ECO:0000256" key="4">
    <source>
        <dbReference type="ARBA" id="ARBA00022475"/>
    </source>
</evidence>
<reference evidence="12 13" key="1">
    <citation type="submission" date="2017-01" db="EMBL/GenBank/DDBJ databases">
        <authorList>
            <person name="Mah S.A."/>
            <person name="Swanson W.J."/>
            <person name="Moy G.W."/>
            <person name="Vacquier V.D."/>
        </authorList>
    </citation>
    <scope>NUCLEOTIDE SEQUENCE [LARGE SCALE GENOMIC DNA]</scope>
    <source>
        <strain evidence="12 13">DCY110</strain>
    </source>
</reference>
<keyword evidence="4 9" id="KW-1003">Cell membrane</keyword>
<evidence type="ECO:0000256" key="8">
    <source>
        <dbReference type="ARBA" id="ARBA00023136"/>
    </source>
</evidence>
<evidence type="ECO:0000256" key="3">
    <source>
        <dbReference type="ARBA" id="ARBA00022448"/>
    </source>
</evidence>
<proteinExistence type="inferred from homology"/>
<dbReference type="Gene3D" id="2.40.30.170">
    <property type="match status" value="1"/>
</dbReference>
<keyword evidence="6" id="KW-0812">Transmembrane</keyword>
<evidence type="ECO:0000256" key="6">
    <source>
        <dbReference type="ARBA" id="ARBA00022692"/>
    </source>
</evidence>
<dbReference type="Pfam" id="PF26002">
    <property type="entry name" value="Beta-barrel_AprE"/>
    <property type="match status" value="1"/>
</dbReference>
<evidence type="ECO:0000256" key="7">
    <source>
        <dbReference type="ARBA" id="ARBA00022989"/>
    </source>
</evidence>
<dbReference type="Proteomes" id="UP000186609">
    <property type="component" value="Chromosome"/>
</dbReference>
<name>A0A1P8JU86_9BURK</name>
<protein>
    <recommendedName>
        <fullName evidence="9">Membrane fusion protein (MFP) family protein</fullName>
    </recommendedName>
</protein>
<dbReference type="PANTHER" id="PTHR30386:SF26">
    <property type="entry name" value="TRANSPORT PROTEIN COMB"/>
    <property type="match status" value="1"/>
</dbReference>
<dbReference type="KEGG" id="rhy:RD110_09070"/>
<comment type="subcellular location">
    <subcellularLocation>
        <location evidence="1 9">Cell inner membrane</location>
        <topology evidence="1 9">Single-pass membrane protein</topology>
    </subcellularLocation>
</comment>
<dbReference type="OrthoDB" id="9775513at2"/>
<evidence type="ECO:0000313" key="12">
    <source>
        <dbReference type="EMBL" id="APW37324.1"/>
    </source>
</evidence>
<evidence type="ECO:0000256" key="10">
    <source>
        <dbReference type="SAM" id="Coils"/>
    </source>
</evidence>
<feature type="coiled-coil region" evidence="10">
    <location>
        <begin position="248"/>
        <end position="304"/>
    </location>
</feature>
<accession>A0A1P8JU86</accession>
<dbReference type="GO" id="GO:0015031">
    <property type="term" value="P:protein transport"/>
    <property type="evidence" value="ECO:0007669"/>
    <property type="project" value="InterPro"/>
</dbReference>
<dbReference type="GO" id="GO:0005886">
    <property type="term" value="C:plasma membrane"/>
    <property type="evidence" value="ECO:0007669"/>
    <property type="project" value="UniProtKB-SubCell"/>
</dbReference>
<sequence>MEPANKPPVKKKAWWPWRGKDGAPGRTIVEYLPDADEIERSPVPRFAQVTLHVMVLGFVAFIVWASVSKVDQVIIAQGRLVNPLPNVVVQPLETSVIQSVDVRIGQIVKKGERLASLDATFVQADETQLRQRLNSLETQIGGLEQELAGGADTRKAAADGDSDGRLQASIVNERKANYRAQQLKLSENVARLRAALATNRQDQQFVASRLKSLKDIEAMQERMVAQKFGAPLQLLEAQQRTKEVQRDLELVVSREQELRRELGAYEAEKSAFEKGWRQKTMEDLLSISRERDSIKEQLQKADRRQKLVTLAAPVDAVVLDIAKLSPGSVVREAETFFTLVPLNVVLEAEVQIESADVGYIKTGDPVHVKLDAYPFQRHGTLDAQVRTISQDAFRRETAAKSGADAFYVSRIALQPTPLKNMKEGARLLPGMTLAAEIVVGQRSVMSYLAWPLTKGMNEAIREP</sequence>
<keyword evidence="8" id="KW-0472">Membrane</keyword>
<keyword evidence="3 9" id="KW-0813">Transport</keyword>
<keyword evidence="7" id="KW-1133">Transmembrane helix</keyword>
<dbReference type="PRINTS" id="PR01490">
    <property type="entry name" value="RTXTOXIND"/>
</dbReference>
<dbReference type="NCBIfam" id="TIGR01843">
    <property type="entry name" value="type_I_hlyD"/>
    <property type="match status" value="1"/>
</dbReference>
<dbReference type="RefSeq" id="WP_076198731.1">
    <property type="nucleotide sequence ID" value="NZ_CP019236.1"/>
</dbReference>
<evidence type="ECO:0000313" key="13">
    <source>
        <dbReference type="Proteomes" id="UP000186609"/>
    </source>
</evidence>
<evidence type="ECO:0000256" key="9">
    <source>
        <dbReference type="RuleBase" id="RU365093"/>
    </source>
</evidence>
<dbReference type="STRING" id="1842727.RD110_09070"/>
<evidence type="ECO:0000256" key="5">
    <source>
        <dbReference type="ARBA" id="ARBA00022519"/>
    </source>
</evidence>
<dbReference type="InterPro" id="IPR058982">
    <property type="entry name" value="Beta-barrel_AprE"/>
</dbReference>
<dbReference type="EMBL" id="CP019236">
    <property type="protein sequence ID" value="APW37324.1"/>
    <property type="molecule type" value="Genomic_DNA"/>
</dbReference>